<protein>
    <submittedName>
        <fullName evidence="2">Uncharacterized protein</fullName>
    </submittedName>
</protein>
<feature type="region of interest" description="Disordered" evidence="1">
    <location>
        <begin position="335"/>
        <end position="367"/>
    </location>
</feature>
<dbReference type="OrthoDB" id="5104333at2759"/>
<gene>
    <name evidence="2" type="ORF">FPHYL_8548</name>
</gene>
<feature type="non-terminal residue" evidence="2">
    <location>
        <position position="367"/>
    </location>
</feature>
<organism evidence="2 3">
    <name type="scientific">Fusarium phyllophilum</name>
    <dbReference type="NCBI Taxonomy" id="47803"/>
    <lineage>
        <taxon>Eukaryota</taxon>
        <taxon>Fungi</taxon>
        <taxon>Dikarya</taxon>
        <taxon>Ascomycota</taxon>
        <taxon>Pezizomycotina</taxon>
        <taxon>Sordariomycetes</taxon>
        <taxon>Hypocreomycetidae</taxon>
        <taxon>Hypocreales</taxon>
        <taxon>Nectriaceae</taxon>
        <taxon>Fusarium</taxon>
        <taxon>Fusarium fujikuroi species complex</taxon>
    </lineage>
</organism>
<dbReference type="AlphaFoldDB" id="A0A8H5JHB9"/>
<dbReference type="Proteomes" id="UP000582016">
    <property type="component" value="Unassembled WGS sequence"/>
</dbReference>
<reference evidence="2 3" key="1">
    <citation type="submission" date="2020-05" db="EMBL/GenBank/DDBJ databases">
        <title>Identification and distribution of gene clusters putatively required for synthesis of sphingolipid metabolism inhibitors in phylogenetically diverse species of the filamentous fungus Fusarium.</title>
        <authorList>
            <person name="Kim H.-S."/>
            <person name="Busman M."/>
            <person name="Brown D.W."/>
            <person name="Divon H."/>
            <person name="Uhlig S."/>
            <person name="Proctor R.H."/>
        </authorList>
    </citation>
    <scope>NUCLEOTIDE SEQUENCE [LARGE SCALE GENOMIC DNA]</scope>
    <source>
        <strain evidence="2 3">NRRL 13617</strain>
    </source>
</reference>
<evidence type="ECO:0000313" key="2">
    <source>
        <dbReference type="EMBL" id="KAF5554015.1"/>
    </source>
</evidence>
<evidence type="ECO:0000256" key="1">
    <source>
        <dbReference type="SAM" id="MobiDB-lite"/>
    </source>
</evidence>
<evidence type="ECO:0000313" key="3">
    <source>
        <dbReference type="Proteomes" id="UP000582016"/>
    </source>
</evidence>
<name>A0A8H5JHB9_9HYPO</name>
<proteinExistence type="predicted"/>
<feature type="compositionally biased region" description="Polar residues" evidence="1">
    <location>
        <begin position="150"/>
        <end position="162"/>
    </location>
</feature>
<dbReference type="EMBL" id="JAAOAQ010000331">
    <property type="protein sequence ID" value="KAF5554015.1"/>
    <property type="molecule type" value="Genomic_DNA"/>
</dbReference>
<feature type="region of interest" description="Disordered" evidence="1">
    <location>
        <begin position="148"/>
        <end position="211"/>
    </location>
</feature>
<feature type="compositionally biased region" description="Polar residues" evidence="1">
    <location>
        <begin position="335"/>
        <end position="353"/>
    </location>
</feature>
<feature type="compositionally biased region" description="Basic and acidic residues" evidence="1">
    <location>
        <begin position="177"/>
        <end position="191"/>
    </location>
</feature>
<feature type="compositionally biased region" description="Basic and acidic residues" evidence="1">
    <location>
        <begin position="355"/>
        <end position="367"/>
    </location>
</feature>
<sequence length="367" mass="42464">MMPPENMRVLKVEDFEEQIKACKNSDIARNRVIAVIQHFDTIKHEMPVFSQDKFIEFLKTEKWVADVPQLSRFRLYRILKGTGRRPQLHFGMWLVVSAIWPGNEYVLGIADEMSKHWGVQFRGTAPWFPSTLSDDYIAQKWDGHVHEAENQPTDNTEGTNGDENVEGVNDNSDDNADDRKRRAEVLDEAAKHSTPKKQKTSGDEDAIDYEGRTHKETQKLYVDTVRHLLKVGDLWQTEKHAREQLAHENGQLQDIIAKHAEKIKQLSSENEMSKPSRENESLADLTSQNNELMSDNLVKSQIITRLRDELLRQKQVFENKQSKYNNIKAQLENTKAQQENTKAQLKNTESQLNEAKFKQENTKAQLE</sequence>
<keyword evidence="3" id="KW-1185">Reference proteome</keyword>
<accession>A0A8H5JHB9</accession>
<comment type="caution">
    <text evidence="2">The sequence shown here is derived from an EMBL/GenBank/DDBJ whole genome shotgun (WGS) entry which is preliminary data.</text>
</comment>